<dbReference type="EMBL" id="CAEZZU010000081">
    <property type="protein sequence ID" value="CAB4778052.1"/>
    <property type="molecule type" value="Genomic_DNA"/>
</dbReference>
<dbReference type="InterPro" id="IPR032710">
    <property type="entry name" value="NTF2-like_dom_sf"/>
</dbReference>
<dbReference type="Gene3D" id="3.10.450.50">
    <property type="match status" value="1"/>
</dbReference>
<organism evidence="1">
    <name type="scientific">freshwater metagenome</name>
    <dbReference type="NCBI Taxonomy" id="449393"/>
    <lineage>
        <taxon>unclassified sequences</taxon>
        <taxon>metagenomes</taxon>
        <taxon>ecological metagenomes</taxon>
    </lineage>
</organism>
<dbReference type="AlphaFoldDB" id="A0A6J6VZ95"/>
<reference evidence="1" key="1">
    <citation type="submission" date="2020-05" db="EMBL/GenBank/DDBJ databases">
        <authorList>
            <person name="Chiriac C."/>
            <person name="Salcher M."/>
            <person name="Ghai R."/>
            <person name="Kavagutti S V."/>
        </authorList>
    </citation>
    <scope>NUCLEOTIDE SEQUENCE</scope>
</reference>
<proteinExistence type="predicted"/>
<protein>
    <submittedName>
        <fullName evidence="1">Unannotated protein</fullName>
    </submittedName>
</protein>
<evidence type="ECO:0000313" key="1">
    <source>
        <dbReference type="EMBL" id="CAB4778052.1"/>
    </source>
</evidence>
<name>A0A6J6VZ95_9ZZZZ</name>
<accession>A0A6J6VZ95</accession>
<gene>
    <name evidence="1" type="ORF">UFOPK2925_00668</name>
</gene>
<sequence>MRIFNFLDKTRVTEPSRLVSTALVIAALTMTMAFGLAACGNKESLQATATSDKKVNPAPKLEDPSATGRELITKWLTALKDRDLESIDEQLAPNFQIRRANGSTANKEEYLQSPAVVTSFELSEKLVGLQHGQTLSLNWAIKVEETIGGITYSNSEAPRMTSFEWNRDKWQIVTYANFNAPATVTTTTSTTTPTTATTAG</sequence>
<dbReference type="SUPFAM" id="SSF54427">
    <property type="entry name" value="NTF2-like"/>
    <property type="match status" value="1"/>
</dbReference>